<gene>
    <name evidence="1" type="ORF">IPOD504_LOCUS15454</name>
</gene>
<reference evidence="1" key="1">
    <citation type="submission" date="2022-03" db="EMBL/GenBank/DDBJ databases">
        <authorList>
            <person name="Martin H S."/>
        </authorList>
    </citation>
    <scope>NUCLEOTIDE SEQUENCE</scope>
</reference>
<protein>
    <submittedName>
        <fullName evidence="1">Uncharacterized protein</fullName>
    </submittedName>
</protein>
<name>A0ABN8J0K4_9NEOP</name>
<dbReference type="Proteomes" id="UP000837857">
    <property type="component" value="Chromosome 7"/>
</dbReference>
<feature type="non-terminal residue" evidence="1">
    <location>
        <position position="69"/>
    </location>
</feature>
<dbReference type="EMBL" id="OW152819">
    <property type="protein sequence ID" value="CAH2073039.1"/>
    <property type="molecule type" value="Genomic_DNA"/>
</dbReference>
<evidence type="ECO:0000313" key="2">
    <source>
        <dbReference type="Proteomes" id="UP000837857"/>
    </source>
</evidence>
<keyword evidence="2" id="KW-1185">Reference proteome</keyword>
<evidence type="ECO:0000313" key="1">
    <source>
        <dbReference type="EMBL" id="CAH2073039.1"/>
    </source>
</evidence>
<organism evidence="1 2">
    <name type="scientific">Iphiclides podalirius</name>
    <name type="common">scarce swallowtail</name>
    <dbReference type="NCBI Taxonomy" id="110791"/>
    <lineage>
        <taxon>Eukaryota</taxon>
        <taxon>Metazoa</taxon>
        <taxon>Ecdysozoa</taxon>
        <taxon>Arthropoda</taxon>
        <taxon>Hexapoda</taxon>
        <taxon>Insecta</taxon>
        <taxon>Pterygota</taxon>
        <taxon>Neoptera</taxon>
        <taxon>Endopterygota</taxon>
        <taxon>Lepidoptera</taxon>
        <taxon>Glossata</taxon>
        <taxon>Ditrysia</taxon>
        <taxon>Papilionoidea</taxon>
        <taxon>Papilionidae</taxon>
        <taxon>Papilioninae</taxon>
        <taxon>Iphiclides</taxon>
    </lineage>
</organism>
<accession>A0ABN8J0K4</accession>
<proteinExistence type="predicted"/>
<sequence>MWDVSLRLVKKSRPRQQIKLSPRAVDFFPGDAPIHLLSSQINKTHAFRPGFEAAANGAVRFINYATRTR</sequence>